<evidence type="ECO:0000259" key="2">
    <source>
        <dbReference type="Pfam" id="PF18668"/>
    </source>
</evidence>
<dbReference type="InterPro" id="IPR012334">
    <property type="entry name" value="Pectin_lyas_fold"/>
</dbReference>
<dbReference type="SUPFAM" id="SSF51126">
    <property type="entry name" value="Pectin lyase-like"/>
    <property type="match status" value="2"/>
</dbReference>
<dbReference type="InterPro" id="IPR006626">
    <property type="entry name" value="PbH1"/>
</dbReference>
<organism evidence="3 4">
    <name type="scientific">Leclercia adecarboxylata</name>
    <dbReference type="NCBI Taxonomy" id="83655"/>
    <lineage>
        <taxon>Bacteria</taxon>
        <taxon>Pseudomonadati</taxon>
        <taxon>Pseudomonadota</taxon>
        <taxon>Gammaproteobacteria</taxon>
        <taxon>Enterobacterales</taxon>
        <taxon>Enterobacteriaceae</taxon>
        <taxon>Leclercia</taxon>
    </lineage>
</organism>
<sequence length="700" mass="75019">MAKSYLNIPVPTPTQNPVPSADIRDHVFGGAKVDEFVTSLVNTYIDRFGQQHHTIEGLRWLAQQAIAQYGWIPVGTFQDGATLTLPNQILKDETDGEYYRWDGSFLPSGKVVPAGSTPASSGGLGVDKWLSVGDSLLRSELLAGPIRGRGTGLALRDFYSVRDWGVIGDGTDETAKLQSAIDGVAALGGGTLLIPAGMTIKCSDRLYGRKGVSIKCDSTSWLDFRGAPWLTPNNNMALLGYYGTAGSFITPTADMVVGSNKIGVPDASVFKVGDMIELSMDDQGKWNDTSVVVTAGQLAIVTSVYPATNNIVISEPLYETLTLAKSARIRIIDPVENIIVDGLGIIGNGRNPAGNAEQGLKFFFGRNIQIKNCRVKDVDTQSLAVVSCYGAIIADNRVDHPPLGAIDVISYAIVYASSMHVEIHGNHGINARHGIISSHLARIYGYYGISRFIDIHDNTHTSNYGDLGSAGFIRAHGGIATHTDAEYVSIHDNTIVGCRYGINVRTANNSVKNNKIHDCPVGVYLSEYWAEIEVAGNEIYDCGNPFITDNTPYEFARGVIDVHDNTVTRCGGSAFTFPAGYKSTLLFERNTIRQPVNTGVSAAVSAYNNVDFTAADNDIQVNDTFAFRAAGTGMQKIMSNEIKHLVVSASAAVSVVSATNFVITGNVVEIPTGSTGGNIACPTRLDAPKSIVSNNYKIEV</sequence>
<proteinExistence type="predicted"/>
<dbReference type="SMART" id="SM00710">
    <property type="entry name" value="PbH1"/>
    <property type="match status" value="9"/>
</dbReference>
<dbReference type="Gene3D" id="2.10.10.80">
    <property type="match status" value="1"/>
</dbReference>
<dbReference type="AlphaFoldDB" id="A0AAP9DDJ6"/>
<protein>
    <submittedName>
        <fullName evidence="3">Uncharacterized protein</fullName>
    </submittedName>
</protein>
<dbReference type="Pfam" id="PF18668">
    <property type="entry name" value="Tail_spike_N"/>
    <property type="match status" value="1"/>
</dbReference>
<accession>A0AAP9DDJ6</accession>
<dbReference type="InterPro" id="IPR011050">
    <property type="entry name" value="Pectin_lyase_fold/virulence"/>
</dbReference>
<dbReference type="Proteomes" id="UP000317812">
    <property type="component" value="Chromosome"/>
</dbReference>
<dbReference type="Gene3D" id="2.160.20.10">
    <property type="entry name" value="Single-stranded right-handed beta-helix, Pectin lyase-like"/>
    <property type="match status" value="1"/>
</dbReference>
<feature type="domain" description="Tail spike TSP1/Gp66 N-terminal" evidence="2">
    <location>
        <begin position="75"/>
        <end position="134"/>
    </location>
</feature>
<feature type="domain" description="Right handed beta helix" evidence="1">
    <location>
        <begin position="484"/>
        <end position="607"/>
    </location>
</feature>
<dbReference type="Pfam" id="PF13229">
    <property type="entry name" value="Beta_helix"/>
    <property type="match status" value="1"/>
</dbReference>
<dbReference type="InterPro" id="IPR040775">
    <property type="entry name" value="Tail_spike_N"/>
</dbReference>
<evidence type="ECO:0000259" key="1">
    <source>
        <dbReference type="Pfam" id="PF13229"/>
    </source>
</evidence>
<name>A0AAP9DDJ6_9ENTR</name>
<dbReference type="EMBL" id="CP035382">
    <property type="protein sequence ID" value="QDK20825.1"/>
    <property type="molecule type" value="Genomic_DNA"/>
</dbReference>
<dbReference type="InterPro" id="IPR039448">
    <property type="entry name" value="Beta_helix"/>
</dbReference>
<reference evidence="3 4" key="1">
    <citation type="submission" date="2019-01" db="EMBL/GenBank/DDBJ databases">
        <title>Florfenicol resistance in Enterobacteriaceae and whole-genome sequence analysis of florfenicol-resistant Leclercia adecarboxylata strain R25.</title>
        <authorList>
            <person name="Bao Q."/>
            <person name="Ying Y."/>
        </authorList>
    </citation>
    <scope>NUCLEOTIDE SEQUENCE [LARGE SCALE GENOMIC DNA]</scope>
    <source>
        <strain evidence="3 4">R25</strain>
    </source>
</reference>
<gene>
    <name evidence="3" type="ORF">ES815_21930</name>
</gene>
<dbReference type="RefSeq" id="WP_142489693.1">
    <property type="nucleotide sequence ID" value="NZ_CP035382.1"/>
</dbReference>
<evidence type="ECO:0000313" key="3">
    <source>
        <dbReference type="EMBL" id="QDK20825.1"/>
    </source>
</evidence>
<evidence type="ECO:0000313" key="4">
    <source>
        <dbReference type="Proteomes" id="UP000317812"/>
    </source>
</evidence>